<evidence type="ECO:0000313" key="15">
    <source>
        <dbReference type="Proteomes" id="UP000735302"/>
    </source>
</evidence>
<dbReference type="PROSITE" id="PS51471">
    <property type="entry name" value="FE2OG_OXY"/>
    <property type="match status" value="1"/>
</dbReference>
<keyword evidence="11" id="KW-0408">Iron</keyword>
<dbReference type="AlphaFoldDB" id="A0AAV4A3G1"/>
<keyword evidence="6" id="KW-0479">Metal-binding</keyword>
<dbReference type="Proteomes" id="UP000735302">
    <property type="component" value="Unassembled WGS sequence"/>
</dbReference>
<dbReference type="InterPro" id="IPR005123">
    <property type="entry name" value="Oxoglu/Fe-dep_dioxygenase_dom"/>
</dbReference>
<evidence type="ECO:0000259" key="13">
    <source>
        <dbReference type="PROSITE" id="PS51471"/>
    </source>
</evidence>
<keyword evidence="12" id="KW-0325">Glycoprotein</keyword>
<keyword evidence="7" id="KW-0256">Endoplasmic reticulum</keyword>
<gene>
    <name evidence="14" type="ORF">PoB_002791700</name>
</gene>
<evidence type="ECO:0000256" key="11">
    <source>
        <dbReference type="ARBA" id="ARBA00023004"/>
    </source>
</evidence>
<dbReference type="GO" id="GO:0004656">
    <property type="term" value="F:procollagen-proline 4-dioxygenase activity"/>
    <property type="evidence" value="ECO:0007669"/>
    <property type="project" value="UniProtKB-EC"/>
</dbReference>
<dbReference type="GO" id="GO:0005506">
    <property type="term" value="F:iron ion binding"/>
    <property type="evidence" value="ECO:0007669"/>
    <property type="project" value="InterPro"/>
</dbReference>
<keyword evidence="9" id="KW-0223">Dioxygenase</keyword>
<evidence type="ECO:0000256" key="3">
    <source>
        <dbReference type="ARBA" id="ARBA00004319"/>
    </source>
</evidence>
<comment type="function">
    <text evidence="2">Catalyzes the post-translational formation of 4-hydroxyproline in -Xaa-Pro-Gly- sequences in collagens and other proteins.</text>
</comment>
<dbReference type="InterPro" id="IPR013547">
    <property type="entry name" value="P4H_N"/>
</dbReference>
<comment type="caution">
    <text evidence="14">The sequence shown here is derived from an EMBL/GenBank/DDBJ whole genome shotgun (WGS) entry which is preliminary data.</text>
</comment>
<evidence type="ECO:0000313" key="14">
    <source>
        <dbReference type="EMBL" id="GFO01412.1"/>
    </source>
</evidence>
<keyword evidence="8" id="KW-0847">Vitamin C</keyword>
<evidence type="ECO:0000256" key="8">
    <source>
        <dbReference type="ARBA" id="ARBA00022896"/>
    </source>
</evidence>
<dbReference type="Gene3D" id="1.25.40.10">
    <property type="entry name" value="Tetratricopeptide repeat domain"/>
    <property type="match status" value="1"/>
</dbReference>
<protein>
    <recommendedName>
        <fullName evidence="5">procollagen-proline 4-dioxygenase</fullName>
        <ecNumber evidence="5">1.14.11.2</ecNumber>
    </recommendedName>
</protein>
<feature type="domain" description="Fe2OG dioxygenase" evidence="13">
    <location>
        <begin position="408"/>
        <end position="513"/>
    </location>
</feature>
<evidence type="ECO:0000256" key="6">
    <source>
        <dbReference type="ARBA" id="ARBA00022723"/>
    </source>
</evidence>
<comment type="subcellular location">
    <subcellularLocation>
        <location evidence="3">Endoplasmic reticulum lumen</location>
    </subcellularLocation>
</comment>
<dbReference type="InterPro" id="IPR006620">
    <property type="entry name" value="Pro_4_hyd_alph"/>
</dbReference>
<comment type="cofactor">
    <cofactor evidence="1">
        <name>L-ascorbate</name>
        <dbReference type="ChEBI" id="CHEBI:38290"/>
    </cofactor>
</comment>
<dbReference type="EC" id="1.14.11.2" evidence="5"/>
<name>A0AAV4A3G1_9GAST</name>
<keyword evidence="15" id="KW-1185">Reference proteome</keyword>
<dbReference type="Pfam" id="PF08336">
    <property type="entry name" value="P4Ha_N"/>
    <property type="match status" value="1"/>
</dbReference>
<sequence length="513" mass="57574">MGKAKISVSGQIKTRLNICAGTVAMVTLVSVVSGDIFTSSLKVKRLVQEEAKVLDELKRYIDLQYDRLKTFSNFYTDRVRDINLNGQSKLLEDLHHPNAVYRAIKRFSSDYAQVLGENLESFRRSMATSRVPFEAGVGDIRGASLSLLRLQSVYHLKAMDMAEGDYLGYYGPPLTVQDTFEVGQLAFSESMLNASVEWLNVTLDLLAHPDPDSAIVYTLSPAHVKALMGRVHLYAGNVQMARSYYDEVRFSEPLSGDAQELGVELHSRPRAKPREEMGYFQNFSRLCSLDNRLHVPKPLHPSMICRYREALLPYYRFKEEILSVRPFASVVYNVTSDTESEILKDRVKHQLVRGQIGGSHEGHVSDLRTSDLGWVWDNESPVAAEISLRIKHLTGLEVAQKFPEGPTSAEPFQVVNYGLGGHYEVHLDPFEDGTSPLPALKHSGNRIATFLMYLSDVTRGGSTVFTKADIAVPPIKAFFRLVYGFCDLPLSSSFQGWLDSFDHGIIRFLQHGE</sequence>
<dbReference type="EMBL" id="BLXT01003294">
    <property type="protein sequence ID" value="GFO01412.1"/>
    <property type="molecule type" value="Genomic_DNA"/>
</dbReference>
<evidence type="ECO:0000256" key="1">
    <source>
        <dbReference type="ARBA" id="ARBA00001961"/>
    </source>
</evidence>
<accession>A0AAV4A3G1</accession>
<dbReference type="GO" id="GO:0031418">
    <property type="term" value="F:L-ascorbic acid binding"/>
    <property type="evidence" value="ECO:0007669"/>
    <property type="project" value="UniProtKB-KW"/>
</dbReference>
<dbReference type="PANTHER" id="PTHR10869:SF244">
    <property type="entry name" value="PROLYL 4-HYDROXYLASE SUBUNIT ALPHA-2"/>
    <property type="match status" value="1"/>
</dbReference>
<keyword evidence="10" id="KW-0560">Oxidoreductase</keyword>
<dbReference type="Gene3D" id="6.10.140.1460">
    <property type="match status" value="1"/>
</dbReference>
<evidence type="ECO:0000256" key="9">
    <source>
        <dbReference type="ARBA" id="ARBA00022964"/>
    </source>
</evidence>
<evidence type="ECO:0000256" key="5">
    <source>
        <dbReference type="ARBA" id="ARBA00012269"/>
    </source>
</evidence>
<evidence type="ECO:0000256" key="4">
    <source>
        <dbReference type="ARBA" id="ARBA00006511"/>
    </source>
</evidence>
<dbReference type="SMART" id="SM00702">
    <property type="entry name" value="P4Hc"/>
    <property type="match status" value="1"/>
</dbReference>
<evidence type="ECO:0000256" key="7">
    <source>
        <dbReference type="ARBA" id="ARBA00022824"/>
    </source>
</evidence>
<proteinExistence type="inferred from homology"/>
<comment type="similarity">
    <text evidence="4">Belongs to the P4HA family.</text>
</comment>
<dbReference type="GO" id="GO:0005788">
    <property type="term" value="C:endoplasmic reticulum lumen"/>
    <property type="evidence" value="ECO:0007669"/>
    <property type="project" value="UniProtKB-SubCell"/>
</dbReference>
<reference evidence="14 15" key="1">
    <citation type="journal article" date="2021" name="Elife">
        <title>Chloroplast acquisition without the gene transfer in kleptoplastic sea slugs, Plakobranchus ocellatus.</title>
        <authorList>
            <person name="Maeda T."/>
            <person name="Takahashi S."/>
            <person name="Yoshida T."/>
            <person name="Shimamura S."/>
            <person name="Takaki Y."/>
            <person name="Nagai Y."/>
            <person name="Toyoda A."/>
            <person name="Suzuki Y."/>
            <person name="Arimoto A."/>
            <person name="Ishii H."/>
            <person name="Satoh N."/>
            <person name="Nishiyama T."/>
            <person name="Hasebe M."/>
            <person name="Maruyama T."/>
            <person name="Minagawa J."/>
            <person name="Obokata J."/>
            <person name="Shigenobu S."/>
        </authorList>
    </citation>
    <scope>NUCLEOTIDE SEQUENCE [LARGE SCALE GENOMIC DNA]</scope>
</reference>
<dbReference type="PANTHER" id="PTHR10869">
    <property type="entry name" value="PROLYL 4-HYDROXYLASE ALPHA SUBUNIT"/>
    <property type="match status" value="1"/>
</dbReference>
<dbReference type="InterPro" id="IPR011990">
    <property type="entry name" value="TPR-like_helical_dom_sf"/>
</dbReference>
<dbReference type="Gene3D" id="2.60.120.620">
    <property type="entry name" value="q2cbj1_9rhob like domain"/>
    <property type="match status" value="1"/>
</dbReference>
<evidence type="ECO:0000256" key="10">
    <source>
        <dbReference type="ARBA" id="ARBA00023002"/>
    </source>
</evidence>
<evidence type="ECO:0000256" key="12">
    <source>
        <dbReference type="ARBA" id="ARBA00023180"/>
    </source>
</evidence>
<dbReference type="InterPro" id="IPR045054">
    <property type="entry name" value="P4HA-like"/>
</dbReference>
<evidence type="ECO:0000256" key="2">
    <source>
        <dbReference type="ARBA" id="ARBA00002035"/>
    </source>
</evidence>
<organism evidence="14 15">
    <name type="scientific">Plakobranchus ocellatus</name>
    <dbReference type="NCBI Taxonomy" id="259542"/>
    <lineage>
        <taxon>Eukaryota</taxon>
        <taxon>Metazoa</taxon>
        <taxon>Spiralia</taxon>
        <taxon>Lophotrochozoa</taxon>
        <taxon>Mollusca</taxon>
        <taxon>Gastropoda</taxon>
        <taxon>Heterobranchia</taxon>
        <taxon>Euthyneura</taxon>
        <taxon>Panpulmonata</taxon>
        <taxon>Sacoglossa</taxon>
        <taxon>Placobranchoidea</taxon>
        <taxon>Plakobranchidae</taxon>
        <taxon>Plakobranchus</taxon>
    </lineage>
</organism>